<dbReference type="Proteomes" id="UP000295547">
    <property type="component" value="Unassembled WGS sequence"/>
</dbReference>
<dbReference type="EMBL" id="SMBJ01000001">
    <property type="protein sequence ID" value="TCU30614.1"/>
    <property type="molecule type" value="Genomic_DNA"/>
</dbReference>
<keyword evidence="4" id="KW-1185">Reference proteome</keyword>
<proteinExistence type="predicted"/>
<dbReference type="AlphaFoldDB" id="A0A4R3S125"/>
<gene>
    <name evidence="2" type="ORF">EV129_101665</name>
    <name evidence="1" type="ORF">EV130_101185</name>
</gene>
<accession>A0A4R3S125</accession>
<evidence type="ECO:0000313" key="2">
    <source>
        <dbReference type="EMBL" id="TCU41374.1"/>
    </source>
</evidence>
<name>A0A4R3S125_9HYPH</name>
<evidence type="ECO:0000313" key="1">
    <source>
        <dbReference type="EMBL" id="TCU30614.1"/>
    </source>
</evidence>
<organism evidence="2 3">
    <name type="scientific">Rhizobium azibense</name>
    <dbReference type="NCBI Taxonomy" id="1136135"/>
    <lineage>
        <taxon>Bacteria</taxon>
        <taxon>Pseudomonadati</taxon>
        <taxon>Pseudomonadota</taxon>
        <taxon>Alphaproteobacteria</taxon>
        <taxon>Hyphomicrobiales</taxon>
        <taxon>Rhizobiaceae</taxon>
        <taxon>Rhizobium/Agrobacterium group</taxon>
        <taxon>Rhizobium</taxon>
    </lineage>
</organism>
<reference evidence="3 4" key="1">
    <citation type="submission" date="2019-03" db="EMBL/GenBank/DDBJ databases">
        <title>Genomic Encyclopedia of Type Strains, Phase IV (KMG-V): Genome sequencing to study the core and pangenomes of soil and plant-associated prokaryotes.</title>
        <authorList>
            <person name="Whitman W."/>
        </authorList>
    </citation>
    <scope>NUCLEOTIDE SEQUENCE [LARGE SCALE GENOMIC DNA]</scope>
    <source>
        <strain evidence="1 4">Gr42</strain>
        <strain evidence="2 3">IE4868</strain>
    </source>
</reference>
<sequence>MTTVARNQHDTALEVQQVGAICCRRDKRKRLEVLLVGSKRNGRWGVTSILARPRTQLQLVKRSRKPAYPVR</sequence>
<evidence type="ECO:0000313" key="3">
    <source>
        <dbReference type="Proteomes" id="UP000295507"/>
    </source>
</evidence>
<dbReference type="Proteomes" id="UP000295507">
    <property type="component" value="Unassembled WGS sequence"/>
</dbReference>
<comment type="caution">
    <text evidence="2">The sequence shown here is derived from an EMBL/GenBank/DDBJ whole genome shotgun (WGS) entry which is preliminary data.</text>
</comment>
<evidence type="ECO:0000313" key="4">
    <source>
        <dbReference type="Proteomes" id="UP000295547"/>
    </source>
</evidence>
<protein>
    <submittedName>
        <fullName evidence="2">Uncharacterized protein</fullName>
    </submittedName>
</protein>
<dbReference type="EMBL" id="SMBK01000001">
    <property type="protein sequence ID" value="TCU41374.1"/>
    <property type="molecule type" value="Genomic_DNA"/>
</dbReference>